<dbReference type="OrthoDB" id="9811476at2"/>
<comment type="cofactor">
    <cofactor evidence="1">
        <name>pyridoxal 5'-phosphate</name>
        <dbReference type="ChEBI" id="CHEBI:597326"/>
    </cofactor>
</comment>
<evidence type="ECO:0000259" key="4">
    <source>
        <dbReference type="Pfam" id="PF00291"/>
    </source>
</evidence>
<evidence type="ECO:0000256" key="1">
    <source>
        <dbReference type="ARBA" id="ARBA00001933"/>
    </source>
</evidence>
<name>A0A1T4QEA5_9HYPH</name>
<accession>A0A1T4QEA5</accession>
<dbReference type="STRING" id="225324.SAMN02745126_03169"/>
<keyword evidence="6" id="KW-1185">Reference proteome</keyword>
<dbReference type="GO" id="GO:0004794">
    <property type="term" value="F:threonine deaminase activity"/>
    <property type="evidence" value="ECO:0007669"/>
    <property type="project" value="TreeGrafter"/>
</dbReference>
<reference evidence="6" key="1">
    <citation type="submission" date="2017-02" db="EMBL/GenBank/DDBJ databases">
        <authorList>
            <person name="Varghese N."/>
            <person name="Submissions S."/>
        </authorList>
    </citation>
    <scope>NUCLEOTIDE SEQUENCE [LARGE SCALE GENOMIC DNA]</scope>
    <source>
        <strain evidence="6">ATCC 27094</strain>
    </source>
</reference>
<dbReference type="PANTHER" id="PTHR48078">
    <property type="entry name" value="THREONINE DEHYDRATASE, MITOCHONDRIAL-RELATED"/>
    <property type="match status" value="1"/>
</dbReference>
<dbReference type="CDD" id="cd01562">
    <property type="entry name" value="Thr-dehyd"/>
    <property type="match status" value="1"/>
</dbReference>
<keyword evidence="2" id="KW-0663">Pyridoxal phosphate</keyword>
<evidence type="ECO:0000313" key="5">
    <source>
        <dbReference type="EMBL" id="SKA01966.1"/>
    </source>
</evidence>
<dbReference type="InterPro" id="IPR001926">
    <property type="entry name" value="TrpB-like_PALP"/>
</dbReference>
<dbReference type="RefSeq" id="WP_085934872.1">
    <property type="nucleotide sequence ID" value="NZ_FUWJ01000003.1"/>
</dbReference>
<dbReference type="InterPro" id="IPR050147">
    <property type="entry name" value="Ser/Thr_Dehydratase"/>
</dbReference>
<dbReference type="AlphaFoldDB" id="A0A1T4QEA5"/>
<proteinExistence type="predicted"/>
<dbReference type="Gene3D" id="3.40.50.1100">
    <property type="match status" value="2"/>
</dbReference>
<dbReference type="GO" id="GO:0006567">
    <property type="term" value="P:L-threonine catabolic process"/>
    <property type="evidence" value="ECO:0007669"/>
    <property type="project" value="TreeGrafter"/>
</dbReference>
<dbReference type="GO" id="GO:0003941">
    <property type="term" value="F:L-serine ammonia-lyase activity"/>
    <property type="evidence" value="ECO:0007669"/>
    <property type="project" value="TreeGrafter"/>
</dbReference>
<keyword evidence="3" id="KW-0456">Lyase</keyword>
<dbReference type="SUPFAM" id="SSF53686">
    <property type="entry name" value="Tryptophan synthase beta subunit-like PLP-dependent enzymes"/>
    <property type="match status" value="1"/>
</dbReference>
<dbReference type="Proteomes" id="UP000190092">
    <property type="component" value="Unassembled WGS sequence"/>
</dbReference>
<evidence type="ECO:0000313" key="6">
    <source>
        <dbReference type="Proteomes" id="UP000190092"/>
    </source>
</evidence>
<dbReference type="NCBIfam" id="NF006094">
    <property type="entry name" value="PRK08246.1"/>
    <property type="match status" value="1"/>
</dbReference>
<protein>
    <submittedName>
        <fullName evidence="5">Threonine dehydratase</fullName>
    </submittedName>
</protein>
<gene>
    <name evidence="5" type="ORF">SAMN02745126_03169</name>
</gene>
<sequence length="307" mass="31457">MISRRDIEAAWVRIRPHVRRTPALELTAGTFGLAEPLALKLESLQVSGSFKGRGAFHKLLVSKVPEAGVIAASGGNHGAAVAYAARALGHRAEIFVPTISAPTKVARLKSYGAVVHQVGAVYAEARAASEKRAAETGALAVHAYEDPEVFAGAGSVALEFAEQAPFDTLLVAVGGGGLIAGCAAAVGDKVKVVAVETEGTPTMYEARRAGQPVEVKISGIAADALGASRIGAPNFEIAQKLVADSILVTDDAVRAAQRALWDELRIIAEPAGATGLAALLSGAYRPVAGERLATLVCGANTEPGSVL</sequence>
<organism evidence="5 6">
    <name type="scientific">Enhydrobacter aerosaccus</name>
    <dbReference type="NCBI Taxonomy" id="225324"/>
    <lineage>
        <taxon>Bacteria</taxon>
        <taxon>Pseudomonadati</taxon>
        <taxon>Pseudomonadota</taxon>
        <taxon>Alphaproteobacteria</taxon>
        <taxon>Hyphomicrobiales</taxon>
        <taxon>Enhydrobacter</taxon>
    </lineage>
</organism>
<dbReference type="Pfam" id="PF00291">
    <property type="entry name" value="PALP"/>
    <property type="match status" value="1"/>
</dbReference>
<feature type="domain" description="Tryptophan synthase beta chain-like PALP" evidence="4">
    <location>
        <begin position="14"/>
        <end position="298"/>
    </location>
</feature>
<dbReference type="GO" id="GO:0006565">
    <property type="term" value="P:L-serine catabolic process"/>
    <property type="evidence" value="ECO:0007669"/>
    <property type="project" value="TreeGrafter"/>
</dbReference>
<evidence type="ECO:0000256" key="2">
    <source>
        <dbReference type="ARBA" id="ARBA00022898"/>
    </source>
</evidence>
<dbReference type="InterPro" id="IPR036052">
    <property type="entry name" value="TrpB-like_PALP_sf"/>
</dbReference>
<dbReference type="PANTHER" id="PTHR48078:SF6">
    <property type="entry name" value="L-THREONINE DEHYDRATASE CATABOLIC TDCB"/>
    <property type="match status" value="1"/>
</dbReference>
<dbReference type="GO" id="GO:0009097">
    <property type="term" value="P:isoleucine biosynthetic process"/>
    <property type="evidence" value="ECO:0007669"/>
    <property type="project" value="TreeGrafter"/>
</dbReference>
<dbReference type="EMBL" id="FUWJ01000003">
    <property type="protein sequence ID" value="SKA01966.1"/>
    <property type="molecule type" value="Genomic_DNA"/>
</dbReference>
<evidence type="ECO:0000256" key="3">
    <source>
        <dbReference type="ARBA" id="ARBA00023239"/>
    </source>
</evidence>